<protein>
    <submittedName>
        <fullName evidence="1">Uncharacterized protein</fullName>
    </submittedName>
</protein>
<proteinExistence type="predicted"/>
<comment type="caution">
    <text evidence="1">The sequence shown here is derived from an EMBL/GenBank/DDBJ whole genome shotgun (WGS) entry which is preliminary data.</text>
</comment>
<dbReference type="EMBL" id="JANHOG010002718">
    <property type="protein sequence ID" value="KAJ3520616.1"/>
    <property type="molecule type" value="Genomic_DNA"/>
</dbReference>
<organism evidence="1 2">
    <name type="scientific">Phlebia brevispora</name>
    <dbReference type="NCBI Taxonomy" id="194682"/>
    <lineage>
        <taxon>Eukaryota</taxon>
        <taxon>Fungi</taxon>
        <taxon>Dikarya</taxon>
        <taxon>Basidiomycota</taxon>
        <taxon>Agaricomycotina</taxon>
        <taxon>Agaricomycetes</taxon>
        <taxon>Polyporales</taxon>
        <taxon>Meruliaceae</taxon>
        <taxon>Phlebia</taxon>
    </lineage>
</organism>
<keyword evidence="2" id="KW-1185">Reference proteome</keyword>
<reference evidence="1" key="1">
    <citation type="submission" date="2022-07" db="EMBL/GenBank/DDBJ databases">
        <title>Genome Sequence of Phlebia brevispora.</title>
        <authorList>
            <person name="Buettner E."/>
        </authorList>
    </citation>
    <scope>NUCLEOTIDE SEQUENCE</scope>
    <source>
        <strain evidence="1">MPL23</strain>
    </source>
</reference>
<accession>A0ACC1RJ13</accession>
<gene>
    <name evidence="1" type="ORF">NM688_g9136</name>
</gene>
<name>A0ACC1RJ13_9APHY</name>
<sequence>MRDPKPDRASHTIEMTQCRGDWAQAAVWLTSSFHCRRVHFVTQDELSVVLTLARILEKGITCATADHANIHCGVEGSPGVFRMNCKWPDVKKTSSLHTVPSVEFIYRPKSNGLRLSPSNTNHNCVHTITFTIPNLNDPDFDWITLDWKAVDEALASFSHLSFVVLGFYSRQDMISFIDRVERPQLERMARRGRVKYAIWQPPTPGDVGSWLRPSLDSEKMKDSGTPFLHEVYE</sequence>
<dbReference type="Proteomes" id="UP001148662">
    <property type="component" value="Unassembled WGS sequence"/>
</dbReference>
<evidence type="ECO:0000313" key="1">
    <source>
        <dbReference type="EMBL" id="KAJ3520616.1"/>
    </source>
</evidence>
<evidence type="ECO:0000313" key="2">
    <source>
        <dbReference type="Proteomes" id="UP001148662"/>
    </source>
</evidence>